<dbReference type="InterPro" id="IPR000477">
    <property type="entry name" value="RT_dom"/>
</dbReference>
<dbReference type="PANTHER" id="PTHR34047:SF7">
    <property type="entry name" value="RNA-DIRECTED DNA POLYMERASE"/>
    <property type="match status" value="1"/>
</dbReference>
<keyword evidence="2" id="KW-0808">Transferase</keyword>
<evidence type="ECO:0000256" key="9">
    <source>
        <dbReference type="ARBA" id="ARBA00048173"/>
    </source>
</evidence>
<dbReference type="EC" id="2.7.7.49" evidence="1"/>
<dbReference type="GO" id="GO:0003964">
    <property type="term" value="F:RNA-directed DNA polymerase activity"/>
    <property type="evidence" value="ECO:0007669"/>
    <property type="project" value="UniProtKB-KW"/>
</dbReference>
<dbReference type="AlphaFoldDB" id="A0A6M0K2T0"/>
<keyword evidence="12" id="KW-1185">Reference proteome</keyword>
<dbReference type="SUPFAM" id="SSF56672">
    <property type="entry name" value="DNA/RNA polymerases"/>
    <property type="match status" value="1"/>
</dbReference>
<dbReference type="CDD" id="cd03487">
    <property type="entry name" value="RT_Bac_retron_II"/>
    <property type="match status" value="1"/>
</dbReference>
<keyword evidence="5" id="KW-0460">Magnesium</keyword>
<evidence type="ECO:0000259" key="10">
    <source>
        <dbReference type="PROSITE" id="PS50878"/>
    </source>
</evidence>
<proteinExistence type="inferred from homology"/>
<evidence type="ECO:0000256" key="1">
    <source>
        <dbReference type="ARBA" id="ARBA00012493"/>
    </source>
</evidence>
<dbReference type="GO" id="GO:0051607">
    <property type="term" value="P:defense response to virus"/>
    <property type="evidence" value="ECO:0007669"/>
    <property type="project" value="UniProtKB-KW"/>
</dbReference>
<keyword evidence="3" id="KW-0548">Nucleotidyltransferase</keyword>
<protein>
    <recommendedName>
        <fullName evidence="1">RNA-directed DNA polymerase</fullName>
        <ecNumber evidence="1">2.7.7.49</ecNumber>
    </recommendedName>
</protein>
<dbReference type="InterPro" id="IPR051083">
    <property type="entry name" value="GrpII_Intron_Splice-Mob/Def"/>
</dbReference>
<dbReference type="PRINTS" id="PR00866">
    <property type="entry name" value="RNADNAPOLMS"/>
</dbReference>
<dbReference type="GO" id="GO:0046872">
    <property type="term" value="F:metal ion binding"/>
    <property type="evidence" value="ECO:0007669"/>
    <property type="project" value="UniProtKB-KW"/>
</dbReference>
<dbReference type="Proteomes" id="UP000483379">
    <property type="component" value="Unassembled WGS sequence"/>
</dbReference>
<evidence type="ECO:0000313" key="11">
    <source>
        <dbReference type="EMBL" id="NEV64076.1"/>
    </source>
</evidence>
<comment type="caution">
    <text evidence="11">The sequence shown here is derived from an EMBL/GenBank/DDBJ whole genome shotgun (WGS) entry which is preliminary data.</text>
</comment>
<evidence type="ECO:0000256" key="8">
    <source>
        <dbReference type="ARBA" id="ARBA00034120"/>
    </source>
</evidence>
<dbReference type="RefSeq" id="WP_164454610.1">
    <property type="nucleotide sequence ID" value="NZ_JAAIJQ010000073.1"/>
</dbReference>
<keyword evidence="6 11" id="KW-0695">RNA-directed DNA polymerase</keyword>
<comment type="similarity">
    <text evidence="8">Belongs to the bacterial reverse transcriptase family.</text>
</comment>
<dbReference type="PROSITE" id="PS50878">
    <property type="entry name" value="RT_POL"/>
    <property type="match status" value="1"/>
</dbReference>
<name>A0A6M0K2T0_9GAMM</name>
<organism evidence="11 12">
    <name type="scientific">Thiorhodococcus minor</name>
    <dbReference type="NCBI Taxonomy" id="57489"/>
    <lineage>
        <taxon>Bacteria</taxon>
        <taxon>Pseudomonadati</taxon>
        <taxon>Pseudomonadota</taxon>
        <taxon>Gammaproteobacteria</taxon>
        <taxon>Chromatiales</taxon>
        <taxon>Chromatiaceae</taxon>
        <taxon>Thiorhodococcus</taxon>
    </lineage>
</organism>
<evidence type="ECO:0000256" key="3">
    <source>
        <dbReference type="ARBA" id="ARBA00022695"/>
    </source>
</evidence>
<keyword evidence="7" id="KW-0051">Antiviral defense</keyword>
<sequence length="447" mass="51296">MSRLRRDLRTLSASLLAGRWARPDLSDRIQRALEWTHAPASQLAARLTRDLGDHHPPQAQRLEDWLRQDSTLVARLERGSDHHPQVRWLLDAPVMEAQPAALAARVPQLPTIGDLAAWLRLSPGELEWLSDRWCQQSRETREPLRHYRYQWRPRAGRAPRLIEMPKPRLKRIQRRILRHILDPLQPHPAAEGFRRGRSCLTHAEAHTGQAVVVRMDLEDFFQSVPVRRVTALFRCLGYPAPVARVLRGLCTHCVSGDAWTRSGLDIPWERRQRLSSPHLPQGAPTSPALANLCCYRLDCRLTGLAARLGLRYTSYADDLAFSGAETLRHGFQRFHVLVARIALEEGFALNTRKTRLMTSAQRQILTGILVNARPNLPRPEYDLLKATLHNCIRYGPKEQNREGLPDFRGHLLGRIAHLSQVNPERGARLRRLWEEIDWSNEASEDRL</sequence>
<evidence type="ECO:0000256" key="5">
    <source>
        <dbReference type="ARBA" id="ARBA00022842"/>
    </source>
</evidence>
<evidence type="ECO:0000256" key="6">
    <source>
        <dbReference type="ARBA" id="ARBA00022918"/>
    </source>
</evidence>
<reference evidence="11 12" key="1">
    <citation type="submission" date="2020-02" db="EMBL/GenBank/DDBJ databases">
        <title>Genome sequences of Thiorhodococcus mannitoliphagus and Thiorhodococcus minor, purple sulfur photosynthetic bacteria in the gammaproteobacterial family, Chromatiaceae.</title>
        <authorList>
            <person name="Aviles F.A."/>
            <person name="Meyer T.E."/>
            <person name="Kyndt J.A."/>
        </authorList>
    </citation>
    <scope>NUCLEOTIDE SEQUENCE [LARGE SCALE GENOMIC DNA]</scope>
    <source>
        <strain evidence="11 12">DSM 11518</strain>
    </source>
</reference>
<evidence type="ECO:0000313" key="12">
    <source>
        <dbReference type="Proteomes" id="UP000483379"/>
    </source>
</evidence>
<evidence type="ECO:0000256" key="4">
    <source>
        <dbReference type="ARBA" id="ARBA00022723"/>
    </source>
</evidence>
<comment type="catalytic activity">
    <reaction evidence="9">
        <text>DNA(n) + a 2'-deoxyribonucleoside 5'-triphosphate = DNA(n+1) + diphosphate</text>
        <dbReference type="Rhea" id="RHEA:22508"/>
        <dbReference type="Rhea" id="RHEA-COMP:17339"/>
        <dbReference type="Rhea" id="RHEA-COMP:17340"/>
        <dbReference type="ChEBI" id="CHEBI:33019"/>
        <dbReference type="ChEBI" id="CHEBI:61560"/>
        <dbReference type="ChEBI" id="CHEBI:173112"/>
        <dbReference type="EC" id="2.7.7.49"/>
    </reaction>
</comment>
<dbReference type="PANTHER" id="PTHR34047">
    <property type="entry name" value="NUCLEAR INTRON MATURASE 1, MITOCHONDRIAL-RELATED"/>
    <property type="match status" value="1"/>
</dbReference>
<dbReference type="InterPro" id="IPR000123">
    <property type="entry name" value="Reverse_transcriptase_msDNA"/>
</dbReference>
<dbReference type="Pfam" id="PF00078">
    <property type="entry name" value="RVT_1"/>
    <property type="match status" value="1"/>
</dbReference>
<dbReference type="InterPro" id="IPR043502">
    <property type="entry name" value="DNA/RNA_pol_sf"/>
</dbReference>
<accession>A0A6M0K2T0</accession>
<feature type="domain" description="Reverse transcriptase" evidence="10">
    <location>
        <begin position="145"/>
        <end position="370"/>
    </location>
</feature>
<dbReference type="EMBL" id="JAAIJQ010000073">
    <property type="protein sequence ID" value="NEV64076.1"/>
    <property type="molecule type" value="Genomic_DNA"/>
</dbReference>
<evidence type="ECO:0000256" key="2">
    <source>
        <dbReference type="ARBA" id="ARBA00022679"/>
    </source>
</evidence>
<keyword evidence="4" id="KW-0479">Metal-binding</keyword>
<evidence type="ECO:0000256" key="7">
    <source>
        <dbReference type="ARBA" id="ARBA00023118"/>
    </source>
</evidence>
<dbReference type="GO" id="GO:0003723">
    <property type="term" value="F:RNA binding"/>
    <property type="evidence" value="ECO:0007669"/>
    <property type="project" value="InterPro"/>
</dbReference>
<gene>
    <name evidence="11" type="ORF">G3446_19675</name>
</gene>